<accession>A0AAV2VQW1</accession>
<dbReference type="PROSITE" id="PS51257">
    <property type="entry name" value="PROKAR_LIPOPROTEIN"/>
    <property type="match status" value="1"/>
</dbReference>
<keyword evidence="1" id="KW-0449">Lipoprotein</keyword>
<name>A0AAV2VQW1_9VIBR</name>
<organism evidence="1 2">
    <name type="scientific">Vibrio nigripulchritudo SOn1</name>
    <dbReference type="NCBI Taxonomy" id="1238450"/>
    <lineage>
        <taxon>Bacteria</taxon>
        <taxon>Pseudomonadati</taxon>
        <taxon>Pseudomonadota</taxon>
        <taxon>Gammaproteobacteria</taxon>
        <taxon>Vibrionales</taxon>
        <taxon>Vibrionaceae</taxon>
        <taxon>Vibrio</taxon>
    </lineage>
</organism>
<proteinExistence type="predicted"/>
<protein>
    <submittedName>
        <fullName evidence="1">Lipoprotein</fullName>
    </submittedName>
</protein>
<gene>
    <name evidence="1" type="ORF">VIBNISOn1_190033</name>
</gene>
<comment type="caution">
    <text evidence="1">The sequence shown here is derived from an EMBL/GenBank/DDBJ whole genome shotgun (WGS) entry which is preliminary data.</text>
</comment>
<dbReference type="RefSeq" id="WP_022611855.1">
    <property type="nucleotide sequence ID" value="NZ_LK391965.1"/>
</dbReference>
<dbReference type="EMBL" id="CAOF01000101">
    <property type="protein sequence ID" value="CCO46814.1"/>
    <property type="molecule type" value="Genomic_DNA"/>
</dbReference>
<evidence type="ECO:0000313" key="2">
    <source>
        <dbReference type="Proteomes" id="UP000018211"/>
    </source>
</evidence>
<dbReference type="Proteomes" id="UP000018211">
    <property type="component" value="Unassembled WGS sequence"/>
</dbReference>
<sequence>MNNKFSQKPIALTIAVSLGVAGCSSSDEIASNSEIVDSQNRLNQLVQGQYQFNSERLKKAPFEYLDTFDVLGGAFETVEKQPLPPAFDETMNFSRQDDIDLQTLLQKINRRYQKYGIVVNISEDAREYLDSAFSTEEQASTDIASSDDSTGVIDIATLDTAALESKTITNGFSMKFNVHGLSLRHAMDLITANTNTWWRYENNRVTIYRTEPMTFLLDANGVTYTKNFNQSATTNAAENSSGSSFSSQDQTKNALEQIKTQVELMLTTSGRVFVNEHDSSITVNDTPPRLKKVKEFLRDYNLRSTTSYGVVVDVFEIITDLSENHAVDWEVAFETAGTGKIGLGSPSVIPDSSLGGLSANILPGNWNIEAALQMVHKNASIYSHIRKSGKTKNAVPTIVSSLEDRGIVSGRSVTVSSEGFSQESIETKLIDEGFSITTTPRITSMGRIDLDVVVNTKVIKGVEKVGTSEQEIQVEETRRQNNRANVIIRDGDTTVISAYERNLTAADIASLSKQYPWWVGGSNGARRYKSNLIVVVRPTILER</sequence>
<reference evidence="1 2" key="1">
    <citation type="journal article" date="2013" name="ISME J.">
        <title>Comparative genomics of pathogenic lineages of Vibrio nigripulchritudo identifies virulence-associated traits.</title>
        <authorList>
            <person name="Goudenege D."/>
            <person name="Labreuche Y."/>
            <person name="Krin E."/>
            <person name="Ansquer D."/>
            <person name="Mangenot S."/>
            <person name="Calteau A."/>
            <person name="Medigue C."/>
            <person name="Mazel D."/>
            <person name="Polz M.F."/>
            <person name="Le Roux F."/>
        </authorList>
    </citation>
    <scope>NUCLEOTIDE SEQUENCE [LARGE SCALE GENOMIC DNA]</scope>
    <source>
        <strain evidence="1 2">SOn1</strain>
    </source>
</reference>
<dbReference type="AlphaFoldDB" id="A0AAV2VQW1"/>
<evidence type="ECO:0000313" key="1">
    <source>
        <dbReference type="EMBL" id="CCO46814.1"/>
    </source>
</evidence>